<evidence type="ECO:0000256" key="10">
    <source>
        <dbReference type="ARBA" id="ARBA00023136"/>
    </source>
</evidence>
<comment type="subcellular location">
    <subcellularLocation>
        <location evidence="1">Mitochondrion inner membrane</location>
        <topology evidence="1">Single-pass membrane protein</topology>
    </subcellularLocation>
</comment>
<dbReference type="PANTHER" id="PTHR23070">
    <property type="entry name" value="BCS1 AAA-TYPE ATPASE"/>
    <property type="match status" value="1"/>
</dbReference>
<comment type="caution">
    <text evidence="15">The sequence shown here is derived from an EMBL/GenBank/DDBJ whole genome shotgun (WGS) entry which is preliminary data.</text>
</comment>
<dbReference type="GO" id="GO:0005743">
    <property type="term" value="C:mitochondrial inner membrane"/>
    <property type="evidence" value="ECO:0007669"/>
    <property type="project" value="UniProtKB-SubCell"/>
</dbReference>
<gene>
    <name evidence="15" type="ORF">CPLU01_01806</name>
</gene>
<dbReference type="InterPro" id="IPR050747">
    <property type="entry name" value="Mitochondrial_chaperone_BCS1"/>
</dbReference>
<keyword evidence="9" id="KW-0496">Mitochondrion</keyword>
<dbReference type="SMART" id="SM00382">
    <property type="entry name" value="AAA"/>
    <property type="match status" value="1"/>
</dbReference>
<dbReference type="Gene3D" id="3.40.50.300">
    <property type="entry name" value="P-loop containing nucleotide triphosphate hydrolases"/>
    <property type="match status" value="2"/>
</dbReference>
<keyword evidence="5" id="KW-0999">Mitochondrion inner membrane</keyword>
<evidence type="ECO:0000313" key="16">
    <source>
        <dbReference type="Proteomes" id="UP000654918"/>
    </source>
</evidence>
<keyword evidence="3" id="KW-0812">Transmembrane</keyword>
<dbReference type="PROSITE" id="PS00674">
    <property type="entry name" value="AAA"/>
    <property type="match status" value="1"/>
</dbReference>
<dbReference type="AlphaFoldDB" id="A0A8H6NNN1"/>
<dbReference type="GO" id="GO:0005524">
    <property type="term" value="F:ATP binding"/>
    <property type="evidence" value="ECO:0007669"/>
    <property type="project" value="UniProtKB-KW"/>
</dbReference>
<evidence type="ECO:0000256" key="11">
    <source>
        <dbReference type="ARBA" id="ARBA00048778"/>
    </source>
</evidence>
<evidence type="ECO:0000256" key="13">
    <source>
        <dbReference type="SAM" id="MobiDB-lite"/>
    </source>
</evidence>
<evidence type="ECO:0000256" key="12">
    <source>
        <dbReference type="RuleBase" id="RU003651"/>
    </source>
</evidence>
<feature type="domain" description="AAA+ ATPase" evidence="14">
    <location>
        <begin position="80"/>
        <end position="196"/>
    </location>
</feature>
<evidence type="ECO:0000256" key="5">
    <source>
        <dbReference type="ARBA" id="ARBA00022792"/>
    </source>
</evidence>
<comment type="similarity">
    <text evidence="2">Belongs to the AAA ATPase family. BCS1 subfamily.</text>
</comment>
<dbReference type="InterPro" id="IPR057495">
    <property type="entry name" value="AAA_lid_BCS1"/>
</dbReference>
<evidence type="ECO:0000256" key="4">
    <source>
        <dbReference type="ARBA" id="ARBA00022741"/>
    </source>
</evidence>
<dbReference type="EMBL" id="WIGO01000013">
    <property type="protein sequence ID" value="KAF6839386.1"/>
    <property type="molecule type" value="Genomic_DNA"/>
</dbReference>
<evidence type="ECO:0000313" key="15">
    <source>
        <dbReference type="EMBL" id="KAF6839386.1"/>
    </source>
</evidence>
<keyword evidence="4 12" id="KW-0547">Nucleotide-binding</keyword>
<keyword evidence="8" id="KW-1133">Transmembrane helix</keyword>
<dbReference type="SUPFAM" id="SSF52540">
    <property type="entry name" value="P-loop containing nucleoside triphosphate hydrolases"/>
    <property type="match status" value="1"/>
</dbReference>
<evidence type="ECO:0000256" key="3">
    <source>
        <dbReference type="ARBA" id="ARBA00022692"/>
    </source>
</evidence>
<evidence type="ECO:0000256" key="6">
    <source>
        <dbReference type="ARBA" id="ARBA00022801"/>
    </source>
</evidence>
<keyword evidence="10" id="KW-0472">Membrane</keyword>
<dbReference type="Pfam" id="PF08740">
    <property type="entry name" value="BCS1_N"/>
    <property type="match status" value="1"/>
</dbReference>
<protein>
    <submittedName>
        <fullName evidence="15">Mitochondrial chaperone bcs1</fullName>
    </submittedName>
</protein>
<dbReference type="GO" id="GO:0016887">
    <property type="term" value="F:ATP hydrolysis activity"/>
    <property type="evidence" value="ECO:0007669"/>
    <property type="project" value="InterPro"/>
</dbReference>
<feature type="region of interest" description="Disordered" evidence="13">
    <location>
        <begin position="294"/>
        <end position="363"/>
    </location>
</feature>
<evidence type="ECO:0000256" key="8">
    <source>
        <dbReference type="ARBA" id="ARBA00022989"/>
    </source>
</evidence>
<evidence type="ECO:0000256" key="1">
    <source>
        <dbReference type="ARBA" id="ARBA00004434"/>
    </source>
</evidence>
<comment type="catalytic activity">
    <reaction evidence="11">
        <text>ATP + H2O = ADP + phosphate + H(+)</text>
        <dbReference type="Rhea" id="RHEA:13065"/>
        <dbReference type="ChEBI" id="CHEBI:15377"/>
        <dbReference type="ChEBI" id="CHEBI:15378"/>
        <dbReference type="ChEBI" id="CHEBI:30616"/>
        <dbReference type="ChEBI" id="CHEBI:43474"/>
        <dbReference type="ChEBI" id="CHEBI:456216"/>
    </reaction>
    <physiologicalReaction direction="left-to-right" evidence="11">
        <dbReference type="Rhea" id="RHEA:13066"/>
    </physiologicalReaction>
</comment>
<feature type="compositionally biased region" description="Low complexity" evidence="13">
    <location>
        <begin position="123"/>
        <end position="134"/>
    </location>
</feature>
<organism evidence="15 16">
    <name type="scientific">Colletotrichum plurivorum</name>
    <dbReference type="NCBI Taxonomy" id="2175906"/>
    <lineage>
        <taxon>Eukaryota</taxon>
        <taxon>Fungi</taxon>
        <taxon>Dikarya</taxon>
        <taxon>Ascomycota</taxon>
        <taxon>Pezizomycotina</taxon>
        <taxon>Sordariomycetes</taxon>
        <taxon>Hypocreomycetidae</taxon>
        <taxon>Glomerellales</taxon>
        <taxon>Glomerellaceae</taxon>
        <taxon>Colletotrichum</taxon>
        <taxon>Colletotrichum orchidearum species complex</taxon>
    </lineage>
</organism>
<dbReference type="InterPro" id="IPR003960">
    <property type="entry name" value="ATPase_AAA_CS"/>
</dbReference>
<dbReference type="Proteomes" id="UP000654918">
    <property type="component" value="Unassembled WGS sequence"/>
</dbReference>
<keyword evidence="7 12" id="KW-0067">ATP-binding</keyword>
<evidence type="ECO:0000256" key="7">
    <source>
        <dbReference type="ARBA" id="ARBA00022840"/>
    </source>
</evidence>
<name>A0A8H6NNN1_9PEZI</name>
<dbReference type="InterPro" id="IPR014851">
    <property type="entry name" value="BCS1_N"/>
</dbReference>
<dbReference type="InterPro" id="IPR003959">
    <property type="entry name" value="ATPase_AAA_core"/>
</dbReference>
<dbReference type="InterPro" id="IPR003593">
    <property type="entry name" value="AAA+_ATPase"/>
</dbReference>
<evidence type="ECO:0000256" key="2">
    <source>
        <dbReference type="ARBA" id="ARBA00007448"/>
    </source>
</evidence>
<keyword evidence="16" id="KW-1185">Reference proteome</keyword>
<sequence>MLRNLLDEAYSEFLKQDQTKTMVHRGLFSQLYWQRCMERPPRRLHTIIASPGLKESVIDDVKDFLLPETQSWYGDCGIPWRRGYLFSGPSGTGKTSFSLALAGHFKLRIYTLSLNSRNGNEDSLASLSRPSRASGSGGQNDERGRISLSGLLNILDGTSSQEGRILIMTTNHAEHLDKALLRPGRVDMTVNFTLSDRTMSAAIFRNIFSNLCKEVKSQGAAGGACKAPRRTFSEIEDLSEAFAAKIPPGEFSPAELQGYLLHHRGKPEAAIAGAEYWARETILDRIKDEKSVVIASQSSSRDIDSEDVDSEDVDSEDVDSEDVDSEDVDSEEIAPEDIDRPKDIGRPRKDSRKQMTLEEILGR</sequence>
<dbReference type="InterPro" id="IPR027417">
    <property type="entry name" value="P-loop_NTPase"/>
</dbReference>
<keyword evidence="6" id="KW-0378">Hydrolase</keyword>
<dbReference type="Pfam" id="PF25426">
    <property type="entry name" value="AAA_lid_BCS1"/>
    <property type="match status" value="1"/>
</dbReference>
<proteinExistence type="inferred from homology"/>
<feature type="compositionally biased region" description="Basic and acidic residues" evidence="13">
    <location>
        <begin position="337"/>
        <end position="363"/>
    </location>
</feature>
<evidence type="ECO:0000259" key="14">
    <source>
        <dbReference type="SMART" id="SM00382"/>
    </source>
</evidence>
<feature type="region of interest" description="Disordered" evidence="13">
    <location>
        <begin position="121"/>
        <end position="144"/>
    </location>
</feature>
<reference evidence="15" key="1">
    <citation type="journal article" date="2020" name="Phytopathology">
        <title>Genome Sequence Resources of Colletotrichum truncatum, C. plurivorum, C. musicola, and C. sojae: Four Species Pathogenic to Soybean (Glycine max).</title>
        <authorList>
            <person name="Rogerio F."/>
            <person name="Boufleur T.R."/>
            <person name="Ciampi-Guillardi M."/>
            <person name="Sukno S.A."/>
            <person name="Thon M.R."/>
            <person name="Massola Junior N.S."/>
            <person name="Baroncelli R."/>
        </authorList>
    </citation>
    <scope>NUCLEOTIDE SEQUENCE</scope>
    <source>
        <strain evidence="15">LFN00145</strain>
    </source>
</reference>
<dbReference type="Pfam" id="PF00004">
    <property type="entry name" value="AAA"/>
    <property type="match status" value="1"/>
</dbReference>
<feature type="compositionally biased region" description="Acidic residues" evidence="13">
    <location>
        <begin position="304"/>
        <end position="336"/>
    </location>
</feature>
<accession>A0A8H6NNN1</accession>
<evidence type="ECO:0000256" key="9">
    <source>
        <dbReference type="ARBA" id="ARBA00023128"/>
    </source>
</evidence>